<evidence type="ECO:0000313" key="2">
    <source>
        <dbReference type="EMBL" id="KNZ55628.1"/>
    </source>
</evidence>
<evidence type="ECO:0000313" key="3">
    <source>
        <dbReference type="Proteomes" id="UP000037035"/>
    </source>
</evidence>
<gene>
    <name evidence="2" type="ORF">VP01_2628g2</name>
</gene>
<keyword evidence="1" id="KW-0472">Membrane</keyword>
<comment type="caution">
    <text evidence="2">The sequence shown here is derived from an EMBL/GenBank/DDBJ whole genome shotgun (WGS) entry which is preliminary data.</text>
</comment>
<protein>
    <submittedName>
        <fullName evidence="2">Uncharacterized protein</fullName>
    </submittedName>
</protein>
<sequence length="378" mass="43391">MLCACSYCLIIPPNPISYSQKYLPKLLNNFFSLLYTLFHHVYLLSGFQTCFARRTLTSFSHSSHMEISILNDSNVSQSSKKKIHIWSLYNSGRKKLVILTEKESITSLSLYLSLSLSLSLLLPLSLSLATSSPQHVCTSPPTILKCRESPTKLYKSFSFPCVYHLFPPDLLFSLREFNSDHSALWYFSFYLYIIVLKFIIPTVTFLWRNFHAVMLLFFLVIQPFFQRPLVPVEIIFPNYAPHISISYPPEMSKKQGKKAIKFRGLVAVVVGAAEPKGSSSGSSTMHHQAQLVPEQAHIRGGLESQVKGKPKYILCFRKFLDLKFQPLILDYGFSLEEVRSFVHNTTNKFLLAQYIFHCPSPHPYPQPTPRTLKLYHKY</sequence>
<keyword evidence="3" id="KW-1185">Reference proteome</keyword>
<dbReference type="Proteomes" id="UP000037035">
    <property type="component" value="Unassembled WGS sequence"/>
</dbReference>
<name>A0A0L6V4D4_9BASI</name>
<dbReference type="EMBL" id="LAVV01007533">
    <property type="protein sequence ID" value="KNZ55628.1"/>
    <property type="molecule type" value="Genomic_DNA"/>
</dbReference>
<accession>A0A0L6V4D4</accession>
<evidence type="ECO:0000256" key="1">
    <source>
        <dbReference type="SAM" id="Phobius"/>
    </source>
</evidence>
<proteinExistence type="predicted"/>
<dbReference type="AlphaFoldDB" id="A0A0L6V4D4"/>
<keyword evidence="1" id="KW-0812">Transmembrane</keyword>
<dbReference type="VEuPathDB" id="FungiDB:VP01_2628g2"/>
<feature type="transmembrane region" description="Helical" evidence="1">
    <location>
        <begin position="183"/>
        <end position="200"/>
    </location>
</feature>
<reference evidence="2 3" key="1">
    <citation type="submission" date="2015-08" db="EMBL/GenBank/DDBJ databases">
        <title>Next Generation Sequencing and Analysis of the Genome of Puccinia sorghi L Schw, the Causal Agent of Maize Common Rust.</title>
        <authorList>
            <person name="Rochi L."/>
            <person name="Burguener G."/>
            <person name="Darino M."/>
            <person name="Turjanski A."/>
            <person name="Kreff E."/>
            <person name="Dieguez M.J."/>
            <person name="Sacco F."/>
        </authorList>
    </citation>
    <scope>NUCLEOTIDE SEQUENCE [LARGE SCALE GENOMIC DNA]</scope>
    <source>
        <strain evidence="2 3">RO10H11247</strain>
    </source>
</reference>
<organism evidence="2 3">
    <name type="scientific">Puccinia sorghi</name>
    <dbReference type="NCBI Taxonomy" id="27349"/>
    <lineage>
        <taxon>Eukaryota</taxon>
        <taxon>Fungi</taxon>
        <taxon>Dikarya</taxon>
        <taxon>Basidiomycota</taxon>
        <taxon>Pucciniomycotina</taxon>
        <taxon>Pucciniomycetes</taxon>
        <taxon>Pucciniales</taxon>
        <taxon>Pucciniaceae</taxon>
        <taxon>Puccinia</taxon>
    </lineage>
</organism>
<keyword evidence="1" id="KW-1133">Transmembrane helix</keyword>